<dbReference type="AlphaFoldDB" id="A0A8G1X989"/>
<evidence type="ECO:0000259" key="1">
    <source>
        <dbReference type="PROSITE" id="PS50943"/>
    </source>
</evidence>
<dbReference type="SUPFAM" id="SSF47413">
    <property type="entry name" value="lambda repressor-like DNA-binding domains"/>
    <property type="match status" value="1"/>
</dbReference>
<organism evidence="2 3">
    <name type="scientific">Kitasatospora cineracea</name>
    <dbReference type="NCBI Taxonomy" id="88074"/>
    <lineage>
        <taxon>Bacteria</taxon>
        <taxon>Bacillati</taxon>
        <taxon>Actinomycetota</taxon>
        <taxon>Actinomycetes</taxon>
        <taxon>Kitasatosporales</taxon>
        <taxon>Streptomycetaceae</taxon>
        <taxon>Kitasatospora</taxon>
    </lineage>
</organism>
<dbReference type="OrthoDB" id="3863809at2"/>
<dbReference type="Pfam" id="PF04149">
    <property type="entry name" value="DUF397"/>
    <property type="match status" value="1"/>
</dbReference>
<protein>
    <submittedName>
        <fullName evidence="2">Helix-turn-helix protein</fullName>
    </submittedName>
</protein>
<dbReference type="EMBL" id="RJVJ01000002">
    <property type="protein sequence ID" value="ROR38011.1"/>
    <property type="molecule type" value="Genomic_DNA"/>
</dbReference>
<sequence>MTPAAFGWLLGELREKAGLKKAGLAREVHCDPSLISRFESGERVPAVEMVRRIDQLIGAEGLLTNAYERVGWYREVAHPEWFQVFAEREAQAVEVRRYSVSLIPGPCQEPGYAAAIFKWRQINPTPARIEAAVAARISRQARFLADGGPLLSVVLDEAVIRRVVGGPQMMHRQLNHLLDLMRRPNIVIQVAPLELGERAPAGTSFTLLTMPDGRQHLYSESLTSGHFTTDPEEIRYYSRAYDWLRGHVLSVPDSAALIRRVMKGLVNSMSTQHFNTELLRPIAWFKSSSYSDGNGGDCVQPAVNLAGSHGVVLVRDSKDPQGPVLAVSPTAWSAFAAAAGRGEFDGI</sequence>
<reference evidence="2 3" key="1">
    <citation type="submission" date="2018-11" db="EMBL/GenBank/DDBJ databases">
        <title>Sequencing the genomes of 1000 actinobacteria strains.</title>
        <authorList>
            <person name="Klenk H.-P."/>
        </authorList>
    </citation>
    <scope>NUCLEOTIDE SEQUENCE [LARGE SCALE GENOMIC DNA]</scope>
    <source>
        <strain evidence="2 3">DSM 44780</strain>
    </source>
</reference>
<dbReference type="SMART" id="SM00530">
    <property type="entry name" value="HTH_XRE"/>
    <property type="match status" value="1"/>
</dbReference>
<dbReference type="Pfam" id="PF13560">
    <property type="entry name" value="HTH_31"/>
    <property type="match status" value="1"/>
</dbReference>
<proteinExistence type="predicted"/>
<comment type="caution">
    <text evidence="2">The sequence shown here is derived from an EMBL/GenBank/DDBJ whole genome shotgun (WGS) entry which is preliminary data.</text>
</comment>
<dbReference type="CDD" id="cd00093">
    <property type="entry name" value="HTH_XRE"/>
    <property type="match status" value="1"/>
</dbReference>
<dbReference type="InterPro" id="IPR010982">
    <property type="entry name" value="Lambda_DNA-bd_dom_sf"/>
</dbReference>
<dbReference type="GO" id="GO:0003677">
    <property type="term" value="F:DNA binding"/>
    <property type="evidence" value="ECO:0007669"/>
    <property type="project" value="InterPro"/>
</dbReference>
<dbReference type="Proteomes" id="UP000267408">
    <property type="component" value="Unassembled WGS sequence"/>
</dbReference>
<dbReference type="RefSeq" id="WP_123562324.1">
    <property type="nucleotide sequence ID" value="NZ_RJVJ01000002.1"/>
</dbReference>
<name>A0A8G1X989_9ACTN</name>
<dbReference type="PROSITE" id="PS50943">
    <property type="entry name" value="HTH_CROC1"/>
    <property type="match status" value="1"/>
</dbReference>
<dbReference type="InterPro" id="IPR007278">
    <property type="entry name" value="DUF397"/>
</dbReference>
<dbReference type="Gene3D" id="1.10.260.40">
    <property type="entry name" value="lambda repressor-like DNA-binding domains"/>
    <property type="match status" value="1"/>
</dbReference>
<dbReference type="InterPro" id="IPR001387">
    <property type="entry name" value="Cro/C1-type_HTH"/>
</dbReference>
<evidence type="ECO:0000313" key="2">
    <source>
        <dbReference type="EMBL" id="ROR38011.1"/>
    </source>
</evidence>
<dbReference type="InterPro" id="IPR043917">
    <property type="entry name" value="DUF5753"/>
</dbReference>
<gene>
    <name evidence="2" type="ORF">EDD39_6174</name>
</gene>
<feature type="domain" description="HTH cro/C1-type" evidence="1">
    <location>
        <begin position="12"/>
        <end position="63"/>
    </location>
</feature>
<accession>A0A8G1X989</accession>
<evidence type="ECO:0000313" key="3">
    <source>
        <dbReference type="Proteomes" id="UP000267408"/>
    </source>
</evidence>
<dbReference type="Pfam" id="PF19054">
    <property type="entry name" value="DUF5753"/>
    <property type="match status" value="1"/>
</dbReference>